<feature type="binding site" evidence="1">
    <location>
        <position position="161"/>
    </location>
    <ligand>
        <name>Mn(2+)</name>
        <dbReference type="ChEBI" id="CHEBI:29035"/>
        <label>2</label>
    </ligand>
</feature>
<dbReference type="InterPro" id="IPR036264">
    <property type="entry name" value="Bact_exopeptidase_dim_dom"/>
</dbReference>
<feature type="binding site" evidence="1">
    <location>
        <position position="100"/>
    </location>
    <ligand>
        <name>Mn(2+)</name>
        <dbReference type="ChEBI" id="CHEBI:29035"/>
        <label>2</label>
    </ligand>
</feature>
<feature type="binding site" evidence="1">
    <location>
        <position position="360"/>
    </location>
    <ligand>
        <name>Mn(2+)</name>
        <dbReference type="ChEBI" id="CHEBI:29035"/>
        <label>2</label>
    </ligand>
</feature>
<dbReference type="RefSeq" id="WP_006782442.1">
    <property type="nucleotide sequence ID" value="NZ_CP040506.1"/>
</dbReference>
<dbReference type="InterPro" id="IPR011650">
    <property type="entry name" value="Peptidase_M20_dimer"/>
</dbReference>
<dbReference type="Pfam" id="PF01546">
    <property type="entry name" value="Peptidase_M20"/>
    <property type="match status" value="1"/>
</dbReference>
<dbReference type="EMBL" id="ADLN01000120">
    <property type="protein sequence ID" value="EHI57345.1"/>
    <property type="molecule type" value="Genomic_DNA"/>
</dbReference>
<dbReference type="SUPFAM" id="SSF53187">
    <property type="entry name" value="Zn-dependent exopeptidases"/>
    <property type="match status" value="1"/>
</dbReference>
<evidence type="ECO:0000313" key="3">
    <source>
        <dbReference type="EMBL" id="EHI57345.1"/>
    </source>
</evidence>
<sequence>MISELCKKYEDYMIEQRRCFHMYPEVSLKEENTSRMIKQQLDEMGVPYEELPPNHGLVATIQGKSGTKTIGVRADIDALPMQEESDIPYKSKCDGVMHACGHDAHIAMLLGVAKVLNDYKEHLEGTVRLIFQSAEEIGKGYVEVLDYLDRTGGVDRLIGLHIWSTLPVGEILLIPGSVFAGGSGFTITVKGQGGHGARPDLTREPIKAACDMVLKMSAIPSNMYDVLDHSVVSTGMIESGTLGNIFPDTATIKGTTRYYKPGGDEALMECIRRIGAGVGMAYGVEVDCNFSGGIPPVYNQPELIAHARELVDGIDGLVVSPQQDPICAGDNFGCILRKYPGFYGVLGAENKEIGCSWPQHNTKFNVDESSLRKGCEFMAAYVADYLR</sequence>
<protein>
    <recommendedName>
        <fullName evidence="2">Peptidase M20 dimerisation domain-containing protein</fullName>
    </recommendedName>
</protein>
<gene>
    <name evidence="3" type="ORF">HMPREF9473_04454</name>
</gene>
<comment type="cofactor">
    <cofactor evidence="1">
        <name>Mn(2+)</name>
        <dbReference type="ChEBI" id="CHEBI:29035"/>
    </cofactor>
    <text evidence="1">The Mn(2+) ion enhances activity.</text>
</comment>
<evidence type="ECO:0000313" key="4">
    <source>
        <dbReference type="Proteomes" id="UP000005384"/>
    </source>
</evidence>
<keyword evidence="4" id="KW-1185">Reference proteome</keyword>
<dbReference type="Proteomes" id="UP000005384">
    <property type="component" value="Unassembled WGS sequence"/>
</dbReference>
<dbReference type="Pfam" id="PF07687">
    <property type="entry name" value="M20_dimer"/>
    <property type="match status" value="1"/>
</dbReference>
<feature type="domain" description="Peptidase M20 dimerisation" evidence="2">
    <location>
        <begin position="182"/>
        <end position="261"/>
    </location>
</feature>
<evidence type="ECO:0000259" key="2">
    <source>
        <dbReference type="Pfam" id="PF07687"/>
    </source>
</evidence>
<dbReference type="GO" id="GO:0046872">
    <property type="term" value="F:metal ion binding"/>
    <property type="evidence" value="ECO:0007669"/>
    <property type="project" value="UniProtKB-KW"/>
</dbReference>
<dbReference type="PANTHER" id="PTHR11014">
    <property type="entry name" value="PEPTIDASE M20 FAMILY MEMBER"/>
    <property type="match status" value="1"/>
</dbReference>
<dbReference type="SUPFAM" id="SSF55031">
    <property type="entry name" value="Bacterial exopeptidase dimerisation domain"/>
    <property type="match status" value="1"/>
</dbReference>
<dbReference type="InterPro" id="IPR017439">
    <property type="entry name" value="Amidohydrolase"/>
</dbReference>
<dbReference type="AlphaFoldDB" id="G5ILS6"/>
<keyword evidence="1" id="KW-0464">Manganese</keyword>
<reference evidence="3 4" key="1">
    <citation type="submission" date="2011-08" db="EMBL/GenBank/DDBJ databases">
        <title>The Genome Sequence of Clostridium hathewayi WAL-18680.</title>
        <authorList>
            <consortium name="The Broad Institute Genome Sequencing Platform"/>
            <person name="Earl A."/>
            <person name="Ward D."/>
            <person name="Feldgarden M."/>
            <person name="Gevers D."/>
            <person name="Finegold S.M."/>
            <person name="Summanen P.H."/>
            <person name="Molitoris D.R."/>
            <person name="Song M."/>
            <person name="Daigneault M."/>
            <person name="Allen-Vercoe E."/>
            <person name="Young S.K."/>
            <person name="Zeng Q."/>
            <person name="Gargeya S."/>
            <person name="Fitzgerald M."/>
            <person name="Haas B."/>
            <person name="Abouelleil A."/>
            <person name="Alvarado L."/>
            <person name="Arachchi H.M."/>
            <person name="Berlin A."/>
            <person name="Brown A."/>
            <person name="Chapman S.B."/>
            <person name="Chen Z."/>
            <person name="Dunbar C."/>
            <person name="Freedman E."/>
            <person name="Gearin G."/>
            <person name="Gellesch M."/>
            <person name="Goldberg J."/>
            <person name="Griggs A."/>
            <person name="Gujja S."/>
            <person name="Heiman D."/>
            <person name="Howarth C."/>
            <person name="Larson L."/>
            <person name="Lui A."/>
            <person name="MacDonald P.J.P."/>
            <person name="Montmayeur A."/>
            <person name="Murphy C."/>
            <person name="Neiman D."/>
            <person name="Pearson M."/>
            <person name="Priest M."/>
            <person name="Roberts A."/>
            <person name="Saif S."/>
            <person name="Shea T."/>
            <person name="Shenoy N."/>
            <person name="Sisk P."/>
            <person name="Stolte C."/>
            <person name="Sykes S."/>
            <person name="Wortman J."/>
            <person name="Nusbaum C."/>
            <person name="Birren B."/>
        </authorList>
    </citation>
    <scope>NUCLEOTIDE SEQUENCE [LARGE SCALE GENOMIC DNA]</scope>
    <source>
        <strain evidence="3 4">WAL-18680</strain>
    </source>
</reference>
<feature type="binding site" evidence="1">
    <location>
        <position position="102"/>
    </location>
    <ligand>
        <name>Mn(2+)</name>
        <dbReference type="ChEBI" id="CHEBI:29035"/>
        <label>2</label>
    </ligand>
</feature>
<dbReference type="NCBIfam" id="TIGR01891">
    <property type="entry name" value="amidohydrolases"/>
    <property type="match status" value="1"/>
</dbReference>
<comment type="caution">
    <text evidence="3">The sequence shown here is derived from an EMBL/GenBank/DDBJ whole genome shotgun (WGS) entry which is preliminary data.</text>
</comment>
<dbReference type="Gene3D" id="3.30.70.360">
    <property type="match status" value="1"/>
</dbReference>
<dbReference type="InterPro" id="IPR002933">
    <property type="entry name" value="Peptidase_M20"/>
</dbReference>
<feature type="binding site" evidence="1">
    <location>
        <position position="136"/>
    </location>
    <ligand>
        <name>Mn(2+)</name>
        <dbReference type="ChEBI" id="CHEBI:29035"/>
        <label>2</label>
    </ligand>
</feature>
<organism evidence="3 4">
    <name type="scientific">Hungatella hathewayi WAL-18680</name>
    <dbReference type="NCBI Taxonomy" id="742737"/>
    <lineage>
        <taxon>Bacteria</taxon>
        <taxon>Bacillati</taxon>
        <taxon>Bacillota</taxon>
        <taxon>Clostridia</taxon>
        <taxon>Lachnospirales</taxon>
        <taxon>Lachnospiraceae</taxon>
        <taxon>Hungatella</taxon>
    </lineage>
</organism>
<keyword evidence="1" id="KW-0479">Metal-binding</keyword>
<dbReference type="GO" id="GO:0016787">
    <property type="term" value="F:hydrolase activity"/>
    <property type="evidence" value="ECO:0007669"/>
    <property type="project" value="InterPro"/>
</dbReference>
<proteinExistence type="predicted"/>
<dbReference type="PIRSF" id="PIRSF005962">
    <property type="entry name" value="Pept_M20D_amidohydro"/>
    <property type="match status" value="1"/>
</dbReference>
<dbReference type="Gene3D" id="3.40.630.10">
    <property type="entry name" value="Zn peptidases"/>
    <property type="match status" value="1"/>
</dbReference>
<name>G5ILS6_9FIRM</name>
<dbReference type="PANTHER" id="PTHR11014:SF63">
    <property type="entry name" value="METALLOPEPTIDASE, PUTATIVE (AFU_ORTHOLOGUE AFUA_6G09600)-RELATED"/>
    <property type="match status" value="1"/>
</dbReference>
<accession>G5ILS6</accession>
<dbReference type="OrthoDB" id="9776731at2"/>
<dbReference type="PATRIC" id="fig|742737.3.peg.4439"/>
<dbReference type="HOGENOM" id="CLU_023257_0_1_9"/>
<evidence type="ECO:0000256" key="1">
    <source>
        <dbReference type="PIRSR" id="PIRSR005962-1"/>
    </source>
</evidence>